<reference evidence="2" key="1">
    <citation type="submission" date="2019-01" db="EMBL/GenBank/DDBJ databases">
        <title>Draft genome sequences of three monokaryotic isolates of the white-rot basidiomycete fungus Dichomitus squalens.</title>
        <authorList>
            <consortium name="DOE Joint Genome Institute"/>
            <person name="Lopez S.C."/>
            <person name="Andreopoulos B."/>
            <person name="Pangilinan J."/>
            <person name="Lipzen A."/>
            <person name="Riley R."/>
            <person name="Ahrendt S."/>
            <person name="Ng V."/>
            <person name="Barry K."/>
            <person name="Daum C."/>
            <person name="Grigoriev I.V."/>
            <person name="Hilden K.S."/>
            <person name="Makela M.R."/>
            <person name="de Vries R.P."/>
        </authorList>
    </citation>
    <scope>NUCLEOTIDE SEQUENCE [LARGE SCALE GENOMIC DNA]</scope>
    <source>
        <strain evidence="2">OM18370.1</strain>
    </source>
</reference>
<gene>
    <name evidence="2" type="ORF">BD311DRAFT_852410</name>
</gene>
<feature type="compositionally biased region" description="Basic and acidic residues" evidence="1">
    <location>
        <begin position="49"/>
        <end position="63"/>
    </location>
</feature>
<dbReference type="AlphaFoldDB" id="A0A4Q9MI90"/>
<name>A0A4Q9MI90_9APHY</name>
<feature type="region of interest" description="Disordered" evidence="1">
    <location>
        <begin position="1"/>
        <end position="68"/>
    </location>
</feature>
<dbReference type="PANTHER" id="PTHR31912:SF34">
    <property type="entry name" value="NOTOCHORD-RELATED PROTEIN"/>
    <property type="match status" value="1"/>
</dbReference>
<evidence type="ECO:0000313" key="2">
    <source>
        <dbReference type="EMBL" id="TBU25646.1"/>
    </source>
</evidence>
<dbReference type="PANTHER" id="PTHR31912">
    <property type="entry name" value="IP13529P"/>
    <property type="match status" value="1"/>
</dbReference>
<accession>A0A4Q9MI90</accession>
<protein>
    <submittedName>
        <fullName evidence="2">Uncharacterized protein</fullName>
    </submittedName>
</protein>
<dbReference type="OrthoDB" id="2246127at2759"/>
<proteinExistence type="predicted"/>
<dbReference type="EMBL" id="ML143457">
    <property type="protein sequence ID" value="TBU25646.1"/>
    <property type="molecule type" value="Genomic_DNA"/>
</dbReference>
<feature type="non-terminal residue" evidence="2">
    <location>
        <position position="1"/>
    </location>
</feature>
<organism evidence="2">
    <name type="scientific">Dichomitus squalens</name>
    <dbReference type="NCBI Taxonomy" id="114155"/>
    <lineage>
        <taxon>Eukaryota</taxon>
        <taxon>Fungi</taxon>
        <taxon>Dikarya</taxon>
        <taxon>Basidiomycota</taxon>
        <taxon>Agaricomycotina</taxon>
        <taxon>Agaricomycetes</taxon>
        <taxon>Polyporales</taxon>
        <taxon>Polyporaceae</taxon>
        <taxon>Dichomitus</taxon>
    </lineage>
</organism>
<sequence length="813" mass="91672">EDSVGEATAETIDRFAGYTAPKQAETPDGSTSEPELWATVGEDPLGNDGDIRRDKRHSAHDPDQVTVDEEEDMWWPWPDQETCLMDITGAFPRALFSESELEVMRWFASKTGSRKLPSIRQVKTSREAVLRVAGSNPRLYQGQCGHLYAATDFPTIIKHEFANPEARSVLHLYPEDGYDTMLKHPRQAKKWAETINPTLAAPMARAADGRDYFVHELAMAKLGSNDDIAPVVIARWYQRDGRLFSKAHPVLIYETGRLGETEFVIDARNEVLTEVALDSYVFCIEDLCLPEVQQQWGLPDPHCWRHPIRNTWRVQAKGQPVYSLPIWLYCDDTSGNVSKKWNKHNSILFVLGGLPREASTQMYNVHFLSTSNIASPLEMMETVADVLKKGRTEGIAVWDCMKEEDALVIPWVLAFQGDNPMSSEFASHIGMKGKYFCRVCHVASSGSGNGAEKEESRINTFITAGTPRTKEETIRDLEAQEAKAFEGAPSSVDGLATSTGTKDKYFQHFVDSLQTKLNQWREEHKGGGERAERMQTFLQDLRAKMPANIFNPVLQIPDFDPSEDSPIEILHVVLLGVVKYWWRDACSRQDQHGKAILKARLSSVEVDGLMISPLRGHTLVHYAGSLIGRDFRTILQVAPQVLHGLIPDAAYEAWLALCRLAPLIFQPEIRNLQSYERRLQSAVEDFLFCTALWTTQWFNKPKFHLFVHLLHHIRRFGPAIMYATETFESYNLVIRLRSINSNKHAPSLDIATSFSHLHAVRHLVSGGYVTCDTKCREIAPRQAGHGVMGLANDKDFLRMMGMSSLRPVSHAGE</sequence>
<evidence type="ECO:0000256" key="1">
    <source>
        <dbReference type="SAM" id="MobiDB-lite"/>
    </source>
</evidence>
<dbReference type="Proteomes" id="UP000292957">
    <property type="component" value="Unassembled WGS sequence"/>
</dbReference>